<dbReference type="InParanoid" id="A0A1D3D1G9"/>
<dbReference type="EMBL" id="JROU02001148">
    <property type="protein sequence ID" value="OEH77292.1"/>
    <property type="molecule type" value="Genomic_DNA"/>
</dbReference>
<organism evidence="2 3">
    <name type="scientific">Cyclospora cayetanensis</name>
    <dbReference type="NCBI Taxonomy" id="88456"/>
    <lineage>
        <taxon>Eukaryota</taxon>
        <taxon>Sar</taxon>
        <taxon>Alveolata</taxon>
        <taxon>Apicomplexa</taxon>
        <taxon>Conoidasida</taxon>
        <taxon>Coccidia</taxon>
        <taxon>Eucoccidiorida</taxon>
        <taxon>Eimeriorina</taxon>
        <taxon>Eimeriidae</taxon>
        <taxon>Cyclospora</taxon>
    </lineage>
</organism>
<gene>
    <name evidence="2" type="ORF">cyc_06724</name>
</gene>
<dbReference type="Proteomes" id="UP000095192">
    <property type="component" value="Unassembled WGS sequence"/>
</dbReference>
<sequence length="1491" mass="167134">MITLLFQLYAINIEDITKRGKRVSHALSAGNASWNYADGLWIGAFDFGRAFINVIQTYLRRAESFVDYCSNKNAESQKFAETASMTDTQTISAESLEEPEASGQFAEPLVDEDLLKAFEAIAPESDVRDIDVSKRVNVACQKYKKFVSSFSRNRLSHVERFVIQTIKVLKYDYKFFQRYIGEMMSIFYEMAYGLLNADVANVLSDKMSLDTMRERIHTALAKFQVYREVSSEIQSSSLPRTLFREPWFTRSARDLAHGFFESGANNLHKSVNSLFREFLTARLMIARLEGHSSVKTIQDFIALCNPQLGIPDINLCGKVVTSEVDPAAFVKEALFALHAPMTTSADDIAFHNDSKLGNVFTSWSGTGLSEQNRAVAEGASDRAAMENFILHLREAVQSRLTFSRFEFADNFTRLVLHDTNGRSVNFIPDNEDDVKALAGQKTTPQRSSRPSPLDTNCWFSVTEANKGTLKFVTMDAKELETSIEGLAVPAEGIPTYEIPGQVMYRDRREELRSIINEPSAVRDVIVAKFVDQSGRAAAEMMANLLYILHSRTPSFSSHSPSVFLQNIMPKMFFDSFQALSVASKSRKSASVVLEGRLYSFALSFDNLKSIFLGAVNRLILRMHSLDSRDMVSVFMMTVAVMAYQRVQKHRTGKTLVMNMFLRDVLHLQRANQLGRLLEEAPHCAWLEKQEGLPQEEFVIKCAALRFLKIGSLKIEDAEVVNVRNYLAEFFNILNGLRGKTRWMDFLNIRTFSAEADLYAETAAQYSYEKLEGQLRDEETHEQIGEYGQLQLAFEELALILSDARSMQNVISELRSIPVQTVEAKEEYDKLKARVDELPPETVETATGWSLRYMNDGKGGLEIAIGLLALKSGNEGQLNKALHLSLANVEVLRFLNSALDVAQVLEYLPSATPEELQKLRLSLGEFKATVHAEPQTTALNTKAQYSVRQGVDNLSNEETLSTHCRNLLKPPHILADESLCSKTVDDWVILCFILIKLEKRGPIPEEIAPMELVKAAFVDGKSVESHLHDLVNSGLPSDFRLQVANSINPFLRGLLIFFMGHQLGDVGAAQLLSVDLPTGVISFSFTHVYEFTSAEPEHGGTPAYVFRKLARIAFGAESLEESKPIKIANTSISYPQSLDDWYAFVDLEKLEALTSQKIKADALAEISAWSRFMDLVDFFFAMRQSSLIAPQTMVASASDALLKDDSITFLERVGMIVFISDFHKLAETAKIDCLQDAMKNIVTYVPLQIREKHLYKYDCFETKLSEDMAASNAAKTATDEFVARAIEAIEAAYIVKAKELFNKVMSKPDQSELAIKRAMQFSQHVPVSEFGGKVAKEIVEIVFRHGTWDNLLAGLQRLRDIEWQFHTPLRKRVINEKTRPKFFNPIILATDCLSFMLAESVERQDQSGEDALHPDAQIFEDSGSDEAGRLQEVPQSLTMQGVPSDKGGGLSSSDENQNKSAPSMEDALSKYPPKSTVDTDGRDEVFPTLPDS</sequence>
<reference evidence="2 3" key="1">
    <citation type="journal article" date="2016" name="BMC Genomics">
        <title>Comparative genomics reveals Cyclospora cayetanensis possesses coccidia-like metabolism and invasion components but unique surface antigens.</title>
        <authorList>
            <person name="Liu S."/>
            <person name="Wang L."/>
            <person name="Zheng H."/>
            <person name="Xu Z."/>
            <person name="Roellig D.M."/>
            <person name="Li N."/>
            <person name="Frace M.A."/>
            <person name="Tang K."/>
            <person name="Arrowood M.J."/>
            <person name="Moss D.M."/>
            <person name="Zhang L."/>
            <person name="Feng Y."/>
            <person name="Xiao L."/>
        </authorList>
    </citation>
    <scope>NUCLEOTIDE SEQUENCE [LARGE SCALE GENOMIC DNA]</scope>
    <source>
        <strain evidence="2 3">CHN_HEN01</strain>
    </source>
</reference>
<feature type="region of interest" description="Disordered" evidence="1">
    <location>
        <begin position="1425"/>
        <end position="1491"/>
    </location>
</feature>
<evidence type="ECO:0000313" key="2">
    <source>
        <dbReference type="EMBL" id="OEH77292.1"/>
    </source>
</evidence>
<evidence type="ECO:0000256" key="1">
    <source>
        <dbReference type="SAM" id="MobiDB-lite"/>
    </source>
</evidence>
<dbReference type="VEuPathDB" id="ToxoDB:cyc_06724"/>
<evidence type="ECO:0000313" key="3">
    <source>
        <dbReference type="Proteomes" id="UP000095192"/>
    </source>
</evidence>
<feature type="compositionally biased region" description="Polar residues" evidence="1">
    <location>
        <begin position="1450"/>
        <end position="1460"/>
    </location>
</feature>
<keyword evidence="3" id="KW-1185">Reference proteome</keyword>
<accession>A0A1D3D1G9</accession>
<name>A0A1D3D1G9_9EIME</name>
<dbReference type="VEuPathDB" id="ToxoDB:LOC34622828"/>
<protein>
    <submittedName>
        <fullName evidence="2">Rhoptry neck protein</fullName>
    </submittedName>
</protein>
<proteinExistence type="predicted"/>
<comment type="caution">
    <text evidence="2">The sequence shown here is derived from an EMBL/GenBank/DDBJ whole genome shotgun (WGS) entry which is preliminary data.</text>
</comment>